<dbReference type="InterPro" id="IPR007197">
    <property type="entry name" value="rSAM"/>
</dbReference>
<evidence type="ECO:0000256" key="5">
    <source>
        <dbReference type="ARBA" id="ARBA00023014"/>
    </source>
</evidence>
<evidence type="ECO:0000256" key="3">
    <source>
        <dbReference type="ARBA" id="ARBA00022723"/>
    </source>
</evidence>
<keyword evidence="4" id="KW-0408">Iron</keyword>
<feature type="domain" description="Radical SAM core" evidence="6">
    <location>
        <begin position="1"/>
        <end position="99"/>
    </location>
</feature>
<keyword evidence="1" id="KW-0004">4Fe-4S</keyword>
<dbReference type="SUPFAM" id="SSF102114">
    <property type="entry name" value="Radical SAM enzymes"/>
    <property type="match status" value="1"/>
</dbReference>
<evidence type="ECO:0000259" key="6">
    <source>
        <dbReference type="PROSITE" id="PS51918"/>
    </source>
</evidence>
<dbReference type="InterPro" id="IPR058240">
    <property type="entry name" value="rSAM_sf"/>
</dbReference>
<reference evidence="7" key="1">
    <citation type="submission" date="2020-05" db="EMBL/GenBank/DDBJ databases">
        <authorList>
            <person name="Chiriac C."/>
            <person name="Salcher M."/>
            <person name="Ghai R."/>
            <person name="Kavagutti S V."/>
        </authorList>
    </citation>
    <scope>NUCLEOTIDE SEQUENCE</scope>
</reference>
<evidence type="ECO:0000313" key="7">
    <source>
        <dbReference type="EMBL" id="CAB4335218.1"/>
    </source>
</evidence>
<dbReference type="EMBL" id="CAESAJ010000039">
    <property type="protein sequence ID" value="CAB4335218.1"/>
    <property type="molecule type" value="Genomic_DNA"/>
</dbReference>
<dbReference type="GO" id="GO:0005829">
    <property type="term" value="C:cytosol"/>
    <property type="evidence" value="ECO:0007669"/>
    <property type="project" value="TreeGrafter"/>
</dbReference>
<dbReference type="InterPro" id="IPR012340">
    <property type="entry name" value="NA-bd_OB-fold"/>
</dbReference>
<accession>A0A6J5Z1K1</accession>
<name>A0A6J5Z1K1_9ZZZZ</name>
<dbReference type="PANTHER" id="PTHR43837">
    <property type="entry name" value="RIBOSOMAL PROTEIN S12 METHYLTHIOTRANSFERASE RIMO"/>
    <property type="match status" value="1"/>
</dbReference>
<organism evidence="7">
    <name type="scientific">freshwater metagenome</name>
    <dbReference type="NCBI Taxonomy" id="449393"/>
    <lineage>
        <taxon>unclassified sequences</taxon>
        <taxon>metagenomes</taxon>
        <taxon>ecological metagenomes</taxon>
    </lineage>
</organism>
<dbReference type="InterPro" id="IPR023404">
    <property type="entry name" value="rSAM_horseshoe"/>
</dbReference>
<dbReference type="GO" id="GO:0046872">
    <property type="term" value="F:metal ion binding"/>
    <property type="evidence" value="ECO:0007669"/>
    <property type="project" value="UniProtKB-KW"/>
</dbReference>
<keyword evidence="2" id="KW-0949">S-adenosyl-L-methionine</keyword>
<dbReference type="GO" id="GO:0051539">
    <property type="term" value="F:4 iron, 4 sulfur cluster binding"/>
    <property type="evidence" value="ECO:0007669"/>
    <property type="project" value="UniProtKB-KW"/>
</dbReference>
<keyword evidence="5" id="KW-0411">Iron-sulfur</keyword>
<dbReference type="PANTHER" id="PTHR43837:SF1">
    <property type="entry name" value="RIBOSOMAL PROTEIN US12 METHYLTHIOTRANSFERASE RIMO"/>
    <property type="match status" value="1"/>
</dbReference>
<evidence type="ECO:0000256" key="4">
    <source>
        <dbReference type="ARBA" id="ARBA00023004"/>
    </source>
</evidence>
<evidence type="ECO:0000256" key="2">
    <source>
        <dbReference type="ARBA" id="ARBA00022691"/>
    </source>
</evidence>
<gene>
    <name evidence="7" type="ORF">UFOPK3770_00513</name>
</gene>
<dbReference type="InterPro" id="IPR005840">
    <property type="entry name" value="Ribosomal_uS12_MeSTrfase_RimO"/>
</dbReference>
<dbReference type="InterPro" id="IPR002792">
    <property type="entry name" value="TRAM_dom"/>
</dbReference>
<dbReference type="PROSITE" id="PS51918">
    <property type="entry name" value="RADICAL_SAM"/>
    <property type="match status" value="1"/>
</dbReference>
<protein>
    <submittedName>
        <fullName evidence="7">Unannotated protein</fullName>
    </submittedName>
</protein>
<dbReference type="AlphaFoldDB" id="A0A6J5Z1K1"/>
<keyword evidence="3" id="KW-0479">Metal-binding</keyword>
<dbReference type="Gene3D" id="3.80.30.20">
    <property type="entry name" value="tm_1862 like domain"/>
    <property type="match status" value="1"/>
</dbReference>
<proteinExistence type="predicted"/>
<dbReference type="GO" id="GO:0035599">
    <property type="term" value="F:aspartic acid methylthiotransferase activity"/>
    <property type="evidence" value="ECO:0007669"/>
    <property type="project" value="TreeGrafter"/>
</dbReference>
<dbReference type="Pfam" id="PF18693">
    <property type="entry name" value="TRAM_2"/>
    <property type="match status" value="1"/>
</dbReference>
<sequence length="185" mass="19480">MKRFGNTESFLDLLAVIRALNPSAGTRTNVIVGFPGETSDDVDELVGFLESAQLDAIGVFAYSDEEGTAAVKLDDHVSEAEIADRFTHVSAIAQRMCDAVANSRIGSQVTVLIDGPDNSGRAEHQGPEVDGSTTILADRELVLGEMVTATVVAADGIDLIAQLNQSNTVEMDTSQISGAQVNQVS</sequence>
<dbReference type="Gene3D" id="2.40.50.140">
    <property type="entry name" value="Nucleic acid-binding proteins"/>
    <property type="match status" value="1"/>
</dbReference>
<evidence type="ECO:0000256" key="1">
    <source>
        <dbReference type="ARBA" id="ARBA00022485"/>
    </source>
</evidence>